<keyword evidence="1 3" id="KW-0808">Transferase</keyword>
<dbReference type="Proteomes" id="UP000274496">
    <property type="component" value="Chromosome"/>
</dbReference>
<sequence>MKHRFQVKRGVSVYLEKRIPMCAGMGGGSSDAVTIRALNQMAPYS</sequence>
<dbReference type="EMBL" id="LR031521">
    <property type="protein sequence ID" value="VDC38342.1"/>
    <property type="molecule type" value="Genomic_DNA"/>
</dbReference>
<name>A0ABD7USW9_STRPY</name>
<accession>A0ABD7USW9</accession>
<dbReference type="AlphaFoldDB" id="A0ABD7USW9"/>
<gene>
    <name evidence="3" type="ORF">SP119_0070</name>
</gene>
<protein>
    <submittedName>
        <fullName evidence="3">4-diphosphocytidyl-2C-methyl-D-erythritol kinase</fullName>
    </submittedName>
</protein>
<keyword evidence="1 3" id="KW-0418">Kinase</keyword>
<dbReference type="InterPro" id="IPR006204">
    <property type="entry name" value="GHMP_kinase_N_dom"/>
</dbReference>
<evidence type="ECO:0000256" key="1">
    <source>
        <dbReference type="ARBA" id="ARBA00022777"/>
    </source>
</evidence>
<dbReference type="InterPro" id="IPR020568">
    <property type="entry name" value="Ribosomal_Su5_D2-typ_SF"/>
</dbReference>
<organism evidence="3 4">
    <name type="scientific">Streptococcus pyogenes</name>
    <dbReference type="NCBI Taxonomy" id="1314"/>
    <lineage>
        <taxon>Bacteria</taxon>
        <taxon>Bacillati</taxon>
        <taxon>Bacillota</taxon>
        <taxon>Bacilli</taxon>
        <taxon>Lactobacillales</taxon>
        <taxon>Streptococcaceae</taxon>
        <taxon>Streptococcus</taxon>
    </lineage>
</organism>
<evidence type="ECO:0000259" key="2">
    <source>
        <dbReference type="Pfam" id="PF00288"/>
    </source>
</evidence>
<dbReference type="SUPFAM" id="SSF54211">
    <property type="entry name" value="Ribosomal protein S5 domain 2-like"/>
    <property type="match status" value="1"/>
</dbReference>
<dbReference type="GO" id="GO:0016301">
    <property type="term" value="F:kinase activity"/>
    <property type="evidence" value="ECO:0007669"/>
    <property type="project" value="UniProtKB-KW"/>
</dbReference>
<dbReference type="Gene3D" id="3.30.230.10">
    <property type="match status" value="1"/>
</dbReference>
<evidence type="ECO:0000313" key="4">
    <source>
        <dbReference type="Proteomes" id="UP000274496"/>
    </source>
</evidence>
<evidence type="ECO:0000313" key="3">
    <source>
        <dbReference type="EMBL" id="VDC38342.1"/>
    </source>
</evidence>
<reference evidence="3 4" key="1">
    <citation type="submission" date="2018-10" db="EMBL/GenBank/DDBJ databases">
        <authorList>
            <person name="Rosinski-Chupin I."/>
        </authorList>
    </citation>
    <scope>NUCLEOTIDE SEQUENCE [LARGE SCALE GENOMIC DNA]</scope>
    <source>
        <strain evidence="3 4">S119</strain>
    </source>
</reference>
<feature type="domain" description="GHMP kinase N-terminal" evidence="2">
    <location>
        <begin position="4"/>
        <end position="41"/>
    </location>
</feature>
<dbReference type="InterPro" id="IPR014721">
    <property type="entry name" value="Ribsml_uS5_D2-typ_fold_subgr"/>
</dbReference>
<dbReference type="Pfam" id="PF00288">
    <property type="entry name" value="GHMP_kinases_N"/>
    <property type="match status" value="1"/>
</dbReference>
<proteinExistence type="predicted"/>